<gene>
    <name evidence="1" type="ORF">Dsin_012707</name>
</gene>
<proteinExistence type="predicted"/>
<comment type="caution">
    <text evidence="1">The sequence shown here is derived from an EMBL/GenBank/DDBJ whole genome shotgun (WGS) entry which is preliminary data.</text>
</comment>
<protein>
    <submittedName>
        <fullName evidence="1">Uncharacterized protein</fullName>
    </submittedName>
</protein>
<sequence>MNKRKTDEVDPKGKAIEVESKRPDPNLVLFPHRVLAFKEPTSFIEKACDVLFSTDEGLEGAIIGEEEAYGLSRQEREVTEGQLVSQEGSRQAREGQEISRREGLERVSLLIGPDSPVMPSAAFTFSYTSFVEDLTAFTVVGDSSHLNLLPRLRGSINLLLLTLWVLSVDNLFVWA</sequence>
<organism evidence="1 2">
    <name type="scientific">Dipteronia sinensis</name>
    <dbReference type="NCBI Taxonomy" id="43782"/>
    <lineage>
        <taxon>Eukaryota</taxon>
        <taxon>Viridiplantae</taxon>
        <taxon>Streptophyta</taxon>
        <taxon>Embryophyta</taxon>
        <taxon>Tracheophyta</taxon>
        <taxon>Spermatophyta</taxon>
        <taxon>Magnoliopsida</taxon>
        <taxon>eudicotyledons</taxon>
        <taxon>Gunneridae</taxon>
        <taxon>Pentapetalae</taxon>
        <taxon>rosids</taxon>
        <taxon>malvids</taxon>
        <taxon>Sapindales</taxon>
        <taxon>Sapindaceae</taxon>
        <taxon>Hippocastanoideae</taxon>
        <taxon>Acereae</taxon>
        <taxon>Dipteronia</taxon>
    </lineage>
</organism>
<dbReference type="AlphaFoldDB" id="A0AAE0E8Q6"/>
<name>A0AAE0E8Q6_9ROSI</name>
<accession>A0AAE0E8Q6</accession>
<reference evidence="1" key="1">
    <citation type="journal article" date="2023" name="Plant J.">
        <title>Genome sequences and population genomics provide insights into the demographic history, inbreeding, and mutation load of two 'living fossil' tree species of Dipteronia.</title>
        <authorList>
            <person name="Feng Y."/>
            <person name="Comes H.P."/>
            <person name="Chen J."/>
            <person name="Zhu S."/>
            <person name="Lu R."/>
            <person name="Zhang X."/>
            <person name="Li P."/>
            <person name="Qiu J."/>
            <person name="Olsen K.M."/>
            <person name="Qiu Y."/>
        </authorList>
    </citation>
    <scope>NUCLEOTIDE SEQUENCE</scope>
    <source>
        <strain evidence="1">NBL</strain>
    </source>
</reference>
<evidence type="ECO:0000313" key="2">
    <source>
        <dbReference type="Proteomes" id="UP001281410"/>
    </source>
</evidence>
<keyword evidence="2" id="KW-1185">Reference proteome</keyword>
<dbReference type="Proteomes" id="UP001281410">
    <property type="component" value="Unassembled WGS sequence"/>
</dbReference>
<dbReference type="EMBL" id="JANJYJ010000004">
    <property type="protein sequence ID" value="KAK3218737.1"/>
    <property type="molecule type" value="Genomic_DNA"/>
</dbReference>
<evidence type="ECO:0000313" key="1">
    <source>
        <dbReference type="EMBL" id="KAK3218737.1"/>
    </source>
</evidence>